<dbReference type="PANTHER" id="PTHR30518:SF2">
    <property type="entry name" value="ENDOLYTIC MUREIN TRANSGLYCOSYLASE"/>
    <property type="match status" value="1"/>
</dbReference>
<keyword evidence="7" id="KW-0997">Cell inner membrane</keyword>
<gene>
    <name evidence="7" type="primary">mltG</name>
    <name evidence="8" type="ordered locus">UWK_00373</name>
</gene>
<dbReference type="EMBL" id="CP003985">
    <property type="protein sequence ID" value="AGF76958.1"/>
    <property type="molecule type" value="Genomic_DNA"/>
</dbReference>
<dbReference type="STRING" id="1167006.UWK_00373"/>
<comment type="function">
    <text evidence="7">Functions as a peptidoglycan terminase that cleaves nascent peptidoglycan strands endolytically to terminate their elongation.</text>
</comment>
<keyword evidence="6 7" id="KW-0961">Cell wall biogenesis/degradation</keyword>
<organism evidence="8 9">
    <name type="scientific">Desulfocapsa sulfexigens (strain DSM 10523 / SB164P1)</name>
    <dbReference type="NCBI Taxonomy" id="1167006"/>
    <lineage>
        <taxon>Bacteria</taxon>
        <taxon>Pseudomonadati</taxon>
        <taxon>Thermodesulfobacteriota</taxon>
        <taxon>Desulfobulbia</taxon>
        <taxon>Desulfobulbales</taxon>
        <taxon>Desulfocapsaceae</taxon>
        <taxon>Desulfocapsa</taxon>
    </lineage>
</organism>
<dbReference type="Gene3D" id="3.30.1490.480">
    <property type="entry name" value="Endolytic murein transglycosylase"/>
    <property type="match status" value="1"/>
</dbReference>
<sequence>MESNDQRSCGRFTGKRIALVAILFLFAVLGGIGGWFLYFANQAAPGDQSETEVVVVPPGSSVVEINRILAQAGLVQNDVRFPVLARYLGIAARLQAGEFALHRGQTPSELLRELASAKPIQHVVTIPEGLTIAETAAAFAGGGWCDAEEFIRLANDSDFIKSLGLEPHKSLEGYLFPDTYYLTRKEQTAEDLLRMQVRHFFTVWNDIKTTAPLELSPYEVLILASMVEKEAAKASERPLIAGVFFNRLKKSMRMQSDPTVIYGIKDFSGTLSRKDLQTPSPYNTYTLKRLPIGPICNPGKEALNAVLHPTESNFFYFVSNNEGSHIFSKNLREHNRAVKKYQRSKKEKK</sequence>
<dbReference type="GO" id="GO:0071555">
    <property type="term" value="P:cell wall organization"/>
    <property type="evidence" value="ECO:0007669"/>
    <property type="project" value="UniProtKB-KW"/>
</dbReference>
<dbReference type="RefSeq" id="WP_015402656.1">
    <property type="nucleotide sequence ID" value="NC_020304.1"/>
</dbReference>
<dbReference type="GO" id="GO:0008932">
    <property type="term" value="F:lytic endotransglycosylase activity"/>
    <property type="evidence" value="ECO:0007669"/>
    <property type="project" value="UniProtKB-UniRule"/>
</dbReference>
<dbReference type="Gene3D" id="3.30.160.60">
    <property type="entry name" value="Classic Zinc Finger"/>
    <property type="match status" value="1"/>
</dbReference>
<comment type="similarity">
    <text evidence="7">Belongs to the transglycosylase MltG family.</text>
</comment>
<keyword evidence="1 7" id="KW-1003">Cell membrane</keyword>
<dbReference type="HAMAP" id="MF_02065">
    <property type="entry name" value="MltG"/>
    <property type="match status" value="1"/>
</dbReference>
<evidence type="ECO:0000313" key="9">
    <source>
        <dbReference type="Proteomes" id="UP000011721"/>
    </source>
</evidence>
<feature type="transmembrane region" description="Helical" evidence="7">
    <location>
        <begin position="17"/>
        <end position="38"/>
    </location>
</feature>
<proteinExistence type="inferred from homology"/>
<dbReference type="NCBIfam" id="TIGR00247">
    <property type="entry name" value="endolytic transglycosylase MltG"/>
    <property type="match status" value="1"/>
</dbReference>
<keyword evidence="4 7" id="KW-0472">Membrane</keyword>
<accession>M1P0D1</accession>
<dbReference type="GO" id="GO:0005886">
    <property type="term" value="C:plasma membrane"/>
    <property type="evidence" value="ECO:0007669"/>
    <property type="project" value="UniProtKB-SubCell"/>
</dbReference>
<keyword evidence="5 7" id="KW-0456">Lyase</keyword>
<name>M1P0D1_DESSD</name>
<dbReference type="HOGENOM" id="CLU_025574_2_0_7"/>
<evidence type="ECO:0000256" key="2">
    <source>
        <dbReference type="ARBA" id="ARBA00022692"/>
    </source>
</evidence>
<dbReference type="OrthoDB" id="9814591at2"/>
<dbReference type="EC" id="4.2.2.29" evidence="7"/>
<keyword evidence="9" id="KW-1185">Reference proteome</keyword>
<evidence type="ECO:0000256" key="4">
    <source>
        <dbReference type="ARBA" id="ARBA00023136"/>
    </source>
</evidence>
<reference evidence="9" key="1">
    <citation type="journal article" date="2013" name="Stand. Genomic Sci.">
        <title>Complete genome sequence of Desulfocapsa sulfexigens, a marine deltaproteobacterium specialized in disproportionating inorganic sulfur compounds.</title>
        <authorList>
            <person name="Finster K.W."/>
            <person name="Kjeldsen K.U."/>
            <person name="Kube M."/>
            <person name="Reinhardt R."/>
            <person name="Mussmann M."/>
            <person name="Amann R."/>
            <person name="Schreiber L."/>
        </authorList>
    </citation>
    <scope>NUCLEOTIDE SEQUENCE [LARGE SCALE GENOMIC DNA]</scope>
    <source>
        <strain evidence="9">DSM 10523 / SB164P1</strain>
    </source>
</reference>
<keyword evidence="2 7" id="KW-0812">Transmembrane</keyword>
<dbReference type="AlphaFoldDB" id="M1P0D1"/>
<evidence type="ECO:0000256" key="1">
    <source>
        <dbReference type="ARBA" id="ARBA00022475"/>
    </source>
</evidence>
<evidence type="ECO:0000256" key="7">
    <source>
        <dbReference type="HAMAP-Rule" id="MF_02065"/>
    </source>
</evidence>
<evidence type="ECO:0000256" key="6">
    <source>
        <dbReference type="ARBA" id="ARBA00023316"/>
    </source>
</evidence>
<dbReference type="PANTHER" id="PTHR30518">
    <property type="entry name" value="ENDOLYTIC MUREIN TRANSGLYCOSYLASE"/>
    <property type="match status" value="1"/>
</dbReference>
<evidence type="ECO:0000256" key="3">
    <source>
        <dbReference type="ARBA" id="ARBA00022989"/>
    </source>
</evidence>
<comment type="catalytic activity">
    <reaction evidence="7">
        <text>a peptidoglycan chain = a peptidoglycan chain with N-acetyl-1,6-anhydromuramyl-[peptide] at the reducing end + a peptidoglycan chain with N-acetylglucosamine at the non-reducing end.</text>
        <dbReference type="EC" id="4.2.2.29"/>
    </reaction>
</comment>
<dbReference type="KEGG" id="dsf:UWK_00373"/>
<keyword evidence="3 7" id="KW-1133">Transmembrane helix</keyword>
<comment type="subcellular location">
    <subcellularLocation>
        <location evidence="7">Cell inner membrane</location>
        <topology evidence="7">Single-pass membrane protein</topology>
    </subcellularLocation>
</comment>
<dbReference type="InterPro" id="IPR003770">
    <property type="entry name" value="MLTG-like"/>
</dbReference>
<dbReference type="GO" id="GO:0009252">
    <property type="term" value="P:peptidoglycan biosynthetic process"/>
    <property type="evidence" value="ECO:0007669"/>
    <property type="project" value="UniProtKB-UniRule"/>
</dbReference>
<feature type="site" description="Important for catalytic activity" evidence="7">
    <location>
        <position position="230"/>
    </location>
</feature>
<dbReference type="PATRIC" id="fig|1167006.5.peg.423"/>
<dbReference type="Pfam" id="PF02618">
    <property type="entry name" value="YceG"/>
    <property type="match status" value="1"/>
</dbReference>
<dbReference type="CDD" id="cd08010">
    <property type="entry name" value="MltG_like"/>
    <property type="match status" value="1"/>
</dbReference>
<evidence type="ECO:0000313" key="8">
    <source>
        <dbReference type="EMBL" id="AGF76958.1"/>
    </source>
</evidence>
<dbReference type="Proteomes" id="UP000011721">
    <property type="component" value="Chromosome"/>
</dbReference>
<protein>
    <recommendedName>
        <fullName evidence="7">Endolytic murein transglycosylase</fullName>
        <ecNumber evidence="7">4.2.2.29</ecNumber>
    </recommendedName>
    <alternativeName>
        <fullName evidence="7">Peptidoglycan lytic transglycosylase</fullName>
    </alternativeName>
    <alternativeName>
        <fullName evidence="7">Peptidoglycan polymerization terminase</fullName>
    </alternativeName>
</protein>
<evidence type="ECO:0000256" key="5">
    <source>
        <dbReference type="ARBA" id="ARBA00023239"/>
    </source>
</evidence>
<dbReference type="eggNOG" id="COG1559">
    <property type="taxonomic scope" value="Bacteria"/>
</dbReference>